<feature type="compositionally biased region" description="Basic and acidic residues" evidence="1">
    <location>
        <begin position="119"/>
        <end position="130"/>
    </location>
</feature>
<dbReference type="OrthoDB" id="10678271at2759"/>
<feature type="compositionally biased region" description="Acidic residues" evidence="1">
    <location>
        <begin position="102"/>
        <end position="118"/>
    </location>
</feature>
<gene>
    <name evidence="2" type="ORF">SEMRO_307_G113400.2</name>
</gene>
<dbReference type="Proteomes" id="UP001153069">
    <property type="component" value="Unassembled WGS sequence"/>
</dbReference>
<evidence type="ECO:0000313" key="2">
    <source>
        <dbReference type="EMBL" id="CAB9507469.1"/>
    </source>
</evidence>
<name>A0A9N8DWW3_9STRA</name>
<feature type="region of interest" description="Disordered" evidence="1">
    <location>
        <begin position="101"/>
        <end position="130"/>
    </location>
</feature>
<dbReference type="EMBL" id="CAICTM010000306">
    <property type="protein sequence ID" value="CAB9507469.1"/>
    <property type="molecule type" value="Genomic_DNA"/>
</dbReference>
<comment type="caution">
    <text evidence="2">The sequence shown here is derived from an EMBL/GenBank/DDBJ whole genome shotgun (WGS) entry which is preliminary data.</text>
</comment>
<organism evidence="2 3">
    <name type="scientific">Seminavis robusta</name>
    <dbReference type="NCBI Taxonomy" id="568900"/>
    <lineage>
        <taxon>Eukaryota</taxon>
        <taxon>Sar</taxon>
        <taxon>Stramenopiles</taxon>
        <taxon>Ochrophyta</taxon>
        <taxon>Bacillariophyta</taxon>
        <taxon>Bacillariophyceae</taxon>
        <taxon>Bacillariophycidae</taxon>
        <taxon>Naviculales</taxon>
        <taxon>Naviculaceae</taxon>
        <taxon>Seminavis</taxon>
    </lineage>
</organism>
<dbReference type="AlphaFoldDB" id="A0A9N8DWW3"/>
<keyword evidence="3" id="KW-1185">Reference proteome</keyword>
<proteinExistence type="predicted"/>
<sequence length="430" mass="48450">MASLTTPKSCGANSEPMMILEPVTPDRLTKSELLTSGLNCNVMAEQVLGFLDRGSVLQCLEVAELCERFDIKDHYCTLHGTKLESQVAHRRFLKKLVRNEDNDQGDNENLEENEANMDVDDKGGKEEKTAKKDETNEVKIECVDCVEAEFYRDRCNVCDRFEPVDGLIQCGNCSYQECGPFLWSCHGSMGFCRSCLQHVCARPGCKQWEYCDCCFEPLCEGCEDFMFCEGCARQRCTDCFYENGMCCDKCSAELCDDCEYQRPCEVCGQELCSRCTRTFYCEVGKHGVCEDCSELVECDACDEEHGCLECCYQGCFRCGACHGVYCREECKDYISCEICCEEFCTSCDKGWFCHACQEYHCSAHAELSRFQGCGKGSQDKKFQCAECQTMSCCSKVYSCSECAKEICAGCHDFFGICSCGKGKFSLKKHN</sequence>
<protein>
    <submittedName>
        <fullName evidence="2">Uncharacterized protein</fullName>
    </submittedName>
</protein>
<accession>A0A9N8DWW3</accession>
<evidence type="ECO:0000313" key="3">
    <source>
        <dbReference type="Proteomes" id="UP001153069"/>
    </source>
</evidence>
<evidence type="ECO:0000256" key="1">
    <source>
        <dbReference type="SAM" id="MobiDB-lite"/>
    </source>
</evidence>
<reference evidence="2" key="1">
    <citation type="submission" date="2020-06" db="EMBL/GenBank/DDBJ databases">
        <authorList>
            <consortium name="Plant Systems Biology data submission"/>
        </authorList>
    </citation>
    <scope>NUCLEOTIDE SEQUENCE</scope>
    <source>
        <strain evidence="2">D6</strain>
    </source>
</reference>